<feature type="region of interest" description="Disordered" evidence="8">
    <location>
        <begin position="113"/>
        <end position="147"/>
    </location>
</feature>
<keyword evidence="5" id="KW-0677">Repeat</keyword>
<feature type="compositionally biased region" description="Acidic residues" evidence="8">
    <location>
        <begin position="130"/>
        <end position="139"/>
    </location>
</feature>
<dbReference type="Gene3D" id="2.130.10.10">
    <property type="entry name" value="YVTN repeat-like/Quinoprotein amine dehydrogenase"/>
    <property type="match status" value="1"/>
</dbReference>
<sequence>MSETPLLFSTIFNSSFINALTNDLPTKRTTTKYSSKINSIPIMSHVLKTPNSKNKEANRSIQLPLSQKEKQVLIQLFNLKNTDRDLEQDQLGTKENNEHKGNLNSFNEENLLLMMGNNDNSPGGNKNESESESESESENEFGSNKTNKYKIFNEENLLYSFQNEKKKKKNKKTEKKTVQEIEEENFFQNQQPFEIKKLNKNEKEKENTNYEYLKTQLTPREDYSSLLFGTNLSVNNEELHVRRQSLEIDPEEITGSANNKLINGLPLTKTEVFIEDERASLRAVKRIDASTLKLLKSDPIQTYGNIITVNQKYLCFYAGLSLFVLNRNNGSFASIDITTNPILDISFAGDNLDYLSVVDSGNSLDIWNIASNLKTFKPHLVFRILSTDNKKQKNKDLVNHKNQKNEKKGILNENIGISKHNCLNEKTKPSNSNSNSNSNNNNKPLKEFPINGKNEYFTRCVWHPKNKDLIVTANSNHDAIVMDLKIIKRYLKNTSCEIELSNITEGLYILHGHTKPITDLVFSYSGDFVATSSLDGTVKYWNYLTCKCVKTITPFNGSPVNSVIFVEKSINNDKEELSNNYNKKKKKNEFQIKRKSEIKNKDQDEIPENVIILEKSSPTMNYFGIKQQKFLNPNKDLHKILIIGGVKNSVIKIFNTKNWKVNQTITFGSSRTRNKNTNRNKNDLTLIGNQINFKQNKKQNSSINLIKMDSTFQFLFVIEEQTGRFWVLHLKQSNELLSLQNFNKRKFDCITRFDYMVEFETQEPIYNFCIINRSIRNNSISPRKGGFESDINNGNDHYKYRNANDKNNNFLNRTNNGKMVDSNMIKNSKDSFELLVFFLQPNAPKKCILSTWECYPETDQESENRNELVFQRSRRKENWEKTRKKREKMKEKKSQLDKYQINFKNPPKKKILINNNQMDLNNIQNIGDHNNNNDNDNNNNNNNKINNNNNKININLNFNANGNDNFNNEEDEYKDNSNGIENNKKKKSMNSNVDNRNNNQNYNNNENGGNNNENDNIINNENDNGYDVRDLDLFFNLQLEKSKQKIEQKNFQLISKYNKQLQEKSLLLQQELIIKSRRQHKCLIQEITKSLIQILISKLRGIIKNKLENQIKLIIENLKKKDANKNKLKINHENFKKEISNQLNILIFQKENFLETLLNHLIKNINVILIHQLKEIFDNKLKNINNSIQKIENFSNQLNKKINLKFKKENLLINKKFIKDLETMILNKTKVLIQSINITKREISSIFGINESVNNQDDDDDDDDDDVGNGGDDGEDIDTNKIKKLNVAYKLLGKNKCEEAFTLILEEKDLNLSLKFCEKIILKNFFRLKNFPLSQITLLVLINQLSSELNKQTELKINWLTNLLLKINLEDQSVIKNWKLIRSKLNQGIQSLNPRQMDQSSELYKKLELLVNICRKLEKK</sequence>
<dbReference type="InterPro" id="IPR044938">
    <property type="entry name" value="EDC4_C_sf"/>
</dbReference>
<protein>
    <submittedName>
        <fullName evidence="10">Enhancer of mRNA-decapping protein</fullName>
    </submittedName>
</protein>
<dbReference type="EMBL" id="JAOAOG010000319">
    <property type="protein sequence ID" value="KAJ6229619.1"/>
    <property type="molecule type" value="Genomic_DNA"/>
</dbReference>
<comment type="caution">
    <text evidence="10">The sequence shown here is derived from an EMBL/GenBank/DDBJ whole genome shotgun (WGS) entry which is preliminary data.</text>
</comment>
<feature type="coiled-coil region" evidence="7">
    <location>
        <begin position="567"/>
        <end position="594"/>
    </location>
</feature>
<dbReference type="InterPro" id="IPR015943">
    <property type="entry name" value="WD40/YVTN_repeat-like_dom_sf"/>
</dbReference>
<dbReference type="InterPro" id="IPR036322">
    <property type="entry name" value="WD40_repeat_dom_sf"/>
</dbReference>
<dbReference type="Gene3D" id="1.10.220.100">
    <property type="entry name" value="conserved c-terminal region of ge- 1"/>
    <property type="match status" value="1"/>
</dbReference>
<dbReference type="Pfam" id="PF00400">
    <property type="entry name" value="WD40"/>
    <property type="match status" value="1"/>
</dbReference>
<gene>
    <name evidence="10" type="ORF">M0813_07577</name>
</gene>
<evidence type="ECO:0000256" key="1">
    <source>
        <dbReference type="ARBA" id="ARBA00004201"/>
    </source>
</evidence>
<dbReference type="PROSITE" id="PS50294">
    <property type="entry name" value="WD_REPEATS_REGION"/>
    <property type="match status" value="1"/>
</dbReference>
<evidence type="ECO:0000313" key="10">
    <source>
        <dbReference type="EMBL" id="KAJ6229619.1"/>
    </source>
</evidence>
<evidence type="ECO:0000256" key="3">
    <source>
        <dbReference type="ARBA" id="ARBA00022490"/>
    </source>
</evidence>
<dbReference type="PROSITE" id="PS50082">
    <property type="entry name" value="WD_REPEATS_2"/>
    <property type="match status" value="1"/>
</dbReference>
<feature type="compositionally biased region" description="Low complexity" evidence="8">
    <location>
        <begin position="113"/>
        <end position="126"/>
    </location>
</feature>
<evidence type="ECO:0000256" key="4">
    <source>
        <dbReference type="ARBA" id="ARBA00022574"/>
    </source>
</evidence>
<dbReference type="SMART" id="SM00320">
    <property type="entry name" value="WD40"/>
    <property type="match status" value="3"/>
</dbReference>
<keyword evidence="4 6" id="KW-0853">WD repeat</keyword>
<feature type="compositionally biased region" description="Acidic residues" evidence="8">
    <location>
        <begin position="1256"/>
        <end position="1275"/>
    </location>
</feature>
<feature type="repeat" description="WD" evidence="6">
    <location>
        <begin position="510"/>
        <end position="551"/>
    </location>
</feature>
<organism evidence="10 11">
    <name type="scientific">Anaeramoeba flamelloides</name>
    <dbReference type="NCBI Taxonomy" id="1746091"/>
    <lineage>
        <taxon>Eukaryota</taxon>
        <taxon>Metamonada</taxon>
        <taxon>Anaeramoebidae</taxon>
        <taxon>Anaeramoeba</taxon>
    </lineage>
</organism>
<evidence type="ECO:0000256" key="7">
    <source>
        <dbReference type="SAM" id="Coils"/>
    </source>
</evidence>
<evidence type="ECO:0000259" key="9">
    <source>
        <dbReference type="Pfam" id="PF21289"/>
    </source>
</evidence>
<dbReference type="Proteomes" id="UP001150062">
    <property type="component" value="Unassembled WGS sequence"/>
</dbReference>
<feature type="region of interest" description="Disordered" evidence="8">
    <location>
        <begin position="422"/>
        <end position="445"/>
    </location>
</feature>
<keyword evidence="7" id="KW-0175">Coiled coil</keyword>
<dbReference type="PANTHER" id="PTHR15598:SF5">
    <property type="entry name" value="ENHANCER OF MRNA-DECAPPING PROTEIN 4"/>
    <property type="match status" value="1"/>
</dbReference>
<comment type="subcellular location">
    <subcellularLocation>
        <location evidence="1">Cytoplasm</location>
        <location evidence="1">P-body</location>
    </subcellularLocation>
</comment>
<name>A0ABQ8XE83_9EUKA</name>
<feature type="region of interest" description="Disordered" evidence="8">
    <location>
        <begin position="1252"/>
        <end position="1275"/>
    </location>
</feature>
<keyword evidence="11" id="KW-1185">Reference proteome</keyword>
<evidence type="ECO:0000256" key="6">
    <source>
        <dbReference type="PROSITE-ProRule" id="PRU00221"/>
    </source>
</evidence>
<evidence type="ECO:0000256" key="8">
    <source>
        <dbReference type="SAM" id="MobiDB-lite"/>
    </source>
</evidence>
<feature type="compositionally biased region" description="Low complexity" evidence="8">
    <location>
        <begin position="430"/>
        <end position="442"/>
    </location>
</feature>
<comment type="similarity">
    <text evidence="2">Belongs to the WD repeat EDC4 family.</text>
</comment>
<dbReference type="InterPro" id="IPR045152">
    <property type="entry name" value="EDC4-like"/>
</dbReference>
<keyword evidence="3" id="KW-0963">Cytoplasm</keyword>
<reference evidence="10" key="1">
    <citation type="submission" date="2022-08" db="EMBL/GenBank/DDBJ databases">
        <title>Novel sulfate-reducing endosymbionts in the free-living metamonad Anaeramoeba.</title>
        <authorList>
            <person name="Jerlstrom-Hultqvist J."/>
            <person name="Cepicka I."/>
            <person name="Gallot-Lavallee L."/>
            <person name="Salas-Leiva D."/>
            <person name="Curtis B.A."/>
            <person name="Zahonova K."/>
            <person name="Pipaliya S."/>
            <person name="Dacks J."/>
            <person name="Roger A.J."/>
        </authorList>
    </citation>
    <scope>NUCLEOTIDE SEQUENCE</scope>
    <source>
        <strain evidence="10">Schooner1</strain>
    </source>
</reference>
<dbReference type="SUPFAM" id="SSF50978">
    <property type="entry name" value="WD40 repeat-like"/>
    <property type="match status" value="1"/>
</dbReference>
<proteinExistence type="inferred from homology"/>
<accession>A0ABQ8XE83</accession>
<evidence type="ECO:0000256" key="5">
    <source>
        <dbReference type="ARBA" id="ARBA00022737"/>
    </source>
</evidence>
<feature type="compositionally biased region" description="Low complexity" evidence="8">
    <location>
        <begin position="989"/>
        <end position="1021"/>
    </location>
</feature>
<feature type="domain" description="Enhancer of mRNA-decapping protein 4 C-terminal" evidence="9">
    <location>
        <begin position="1290"/>
        <end position="1392"/>
    </location>
</feature>
<feature type="region of interest" description="Disordered" evidence="8">
    <location>
        <begin position="876"/>
        <end position="898"/>
    </location>
</feature>
<dbReference type="InterPro" id="IPR001680">
    <property type="entry name" value="WD40_rpt"/>
</dbReference>
<feature type="coiled-coil region" evidence="7">
    <location>
        <begin position="1104"/>
        <end position="1138"/>
    </location>
</feature>
<dbReference type="Pfam" id="PF21289">
    <property type="entry name" value="EDC4_C"/>
    <property type="match status" value="1"/>
</dbReference>
<feature type="region of interest" description="Disordered" evidence="8">
    <location>
        <begin position="922"/>
        <end position="950"/>
    </location>
</feature>
<dbReference type="PANTHER" id="PTHR15598">
    <property type="entry name" value="ENHANCER OF MRNA-DECAPPING PROTEIN 4"/>
    <property type="match status" value="1"/>
</dbReference>
<evidence type="ECO:0000256" key="2">
    <source>
        <dbReference type="ARBA" id="ARBA00009639"/>
    </source>
</evidence>
<dbReference type="InterPro" id="IPR049404">
    <property type="entry name" value="EDC4_C"/>
</dbReference>
<evidence type="ECO:0000313" key="11">
    <source>
        <dbReference type="Proteomes" id="UP001150062"/>
    </source>
</evidence>
<feature type="region of interest" description="Disordered" evidence="8">
    <location>
        <begin position="963"/>
        <end position="1021"/>
    </location>
</feature>